<dbReference type="EMBL" id="UPPP01000087">
    <property type="protein sequence ID" value="VBB08331.1"/>
    <property type="molecule type" value="Genomic_DNA"/>
</dbReference>
<keyword evidence="1 2" id="KW-0238">DNA-binding</keyword>
<organism evidence="5 6">
    <name type="scientific">Lucifera butyrica</name>
    <dbReference type="NCBI Taxonomy" id="1351585"/>
    <lineage>
        <taxon>Bacteria</taxon>
        <taxon>Bacillati</taxon>
        <taxon>Bacillota</taxon>
        <taxon>Negativicutes</taxon>
        <taxon>Veillonellales</taxon>
        <taxon>Veillonellaceae</taxon>
        <taxon>Lucifera</taxon>
    </lineage>
</organism>
<feature type="DNA-binding region" description="H-T-H motif" evidence="2">
    <location>
        <begin position="28"/>
        <end position="47"/>
    </location>
</feature>
<feature type="domain" description="HTH tetR-type" evidence="3">
    <location>
        <begin position="5"/>
        <end position="62"/>
    </location>
</feature>
<evidence type="ECO:0000259" key="3">
    <source>
        <dbReference type="PROSITE" id="PS50977"/>
    </source>
</evidence>
<evidence type="ECO:0000256" key="2">
    <source>
        <dbReference type="PROSITE-ProRule" id="PRU00335"/>
    </source>
</evidence>
<dbReference type="AlphaFoldDB" id="A0A498RE99"/>
<reference evidence="5 6" key="1">
    <citation type="submission" date="2018-06" db="EMBL/GenBank/DDBJ databases">
        <authorList>
            <person name="Strepis N."/>
        </authorList>
    </citation>
    <scope>NUCLEOTIDE SEQUENCE [LARGE SCALE GENOMIC DNA]</scope>
    <source>
        <strain evidence="5">LUCI</strain>
    </source>
</reference>
<dbReference type="RefSeq" id="WP_165866054.1">
    <property type="nucleotide sequence ID" value="NZ_UPPP01000087.1"/>
</dbReference>
<evidence type="ECO:0000256" key="1">
    <source>
        <dbReference type="ARBA" id="ARBA00023125"/>
    </source>
</evidence>
<evidence type="ECO:0000313" key="4">
    <source>
        <dbReference type="EMBL" id="VBB08331.1"/>
    </source>
</evidence>
<dbReference type="InterPro" id="IPR009057">
    <property type="entry name" value="Homeodomain-like_sf"/>
</dbReference>
<evidence type="ECO:0000313" key="5">
    <source>
        <dbReference type="EMBL" id="VBB08403.1"/>
    </source>
</evidence>
<dbReference type="Pfam" id="PF00440">
    <property type="entry name" value="TetR_N"/>
    <property type="match status" value="1"/>
</dbReference>
<dbReference type="Proteomes" id="UP000277811">
    <property type="component" value="Unassembled WGS sequence"/>
</dbReference>
<sequence length="62" mass="7075">MSNNQDKKLSVIHAAMGLIIENGISELTTAKIAEQAETAETVIYRYFKNKQDILQYCIQAWK</sequence>
<dbReference type="SUPFAM" id="SSF46689">
    <property type="entry name" value="Homeodomain-like"/>
    <property type="match status" value="1"/>
</dbReference>
<keyword evidence="6" id="KW-1185">Reference proteome</keyword>
<dbReference type="PRINTS" id="PR00455">
    <property type="entry name" value="HTHTETR"/>
</dbReference>
<dbReference type="PROSITE" id="PS50977">
    <property type="entry name" value="HTH_TETR_2"/>
    <property type="match status" value="1"/>
</dbReference>
<evidence type="ECO:0000313" key="6">
    <source>
        <dbReference type="Proteomes" id="UP000277811"/>
    </source>
</evidence>
<accession>A0A498RE99</accession>
<name>A0A498RE99_9FIRM</name>
<dbReference type="GO" id="GO:0003677">
    <property type="term" value="F:DNA binding"/>
    <property type="evidence" value="ECO:0007669"/>
    <property type="project" value="UniProtKB-UniRule"/>
</dbReference>
<protein>
    <submittedName>
        <fullName evidence="5">Tetr bacterial regulatory protein hth signature</fullName>
    </submittedName>
</protein>
<dbReference type="EMBL" id="UPPP01000089">
    <property type="protein sequence ID" value="VBB08403.1"/>
    <property type="molecule type" value="Genomic_DNA"/>
</dbReference>
<dbReference type="Gene3D" id="1.10.357.10">
    <property type="entry name" value="Tetracycline Repressor, domain 2"/>
    <property type="match status" value="1"/>
</dbReference>
<proteinExistence type="predicted"/>
<gene>
    <name evidence="4" type="ORF">LUCI_3602</name>
    <name evidence="5" type="ORF">LUCI_3675</name>
</gene>
<dbReference type="InterPro" id="IPR001647">
    <property type="entry name" value="HTH_TetR"/>
</dbReference>